<dbReference type="InterPro" id="IPR007627">
    <property type="entry name" value="RNA_pol_sigma70_r2"/>
</dbReference>
<evidence type="ECO:0000256" key="4">
    <source>
        <dbReference type="ARBA" id="ARBA00023125"/>
    </source>
</evidence>
<comment type="function">
    <text evidence="6">Sigma factors are initiation factors that promote the attachment of RNA polymerase to specific initiation sites and are then released.</text>
</comment>
<dbReference type="GO" id="GO:0006352">
    <property type="term" value="P:DNA-templated transcription initiation"/>
    <property type="evidence" value="ECO:0007669"/>
    <property type="project" value="UniProtKB-UniRule"/>
</dbReference>
<keyword evidence="2 6" id="KW-0805">Transcription regulation</keyword>
<reference evidence="9" key="1">
    <citation type="submission" date="2016-11" db="EMBL/GenBank/DDBJ databases">
        <authorList>
            <person name="Varghese N."/>
            <person name="Submissions S."/>
        </authorList>
    </citation>
    <scope>NUCLEOTIDE SEQUENCE [LARGE SCALE GENOMIC DNA]</scope>
    <source>
        <strain evidence="9">DSM 18802</strain>
    </source>
</reference>
<comment type="subunit">
    <text evidence="6">Interacts with RsgI.</text>
</comment>
<gene>
    <name evidence="6" type="primary">sigI</name>
    <name evidence="8" type="ORF">SAMN05660826_01661</name>
</gene>
<evidence type="ECO:0000259" key="7">
    <source>
        <dbReference type="Pfam" id="PF04542"/>
    </source>
</evidence>
<evidence type="ECO:0000256" key="5">
    <source>
        <dbReference type="ARBA" id="ARBA00023163"/>
    </source>
</evidence>
<evidence type="ECO:0000256" key="1">
    <source>
        <dbReference type="ARBA" id="ARBA00022490"/>
    </source>
</evidence>
<feature type="DNA-binding region" description="H-T-H motif" evidence="6">
    <location>
        <begin position="193"/>
        <end position="212"/>
    </location>
</feature>
<dbReference type="InterPro" id="IPR014244">
    <property type="entry name" value="RNA_pol_sigma-I"/>
</dbReference>
<keyword evidence="6" id="KW-0346">Stress response</keyword>
<keyword evidence="5 6" id="KW-0804">Transcription</keyword>
<dbReference type="NCBIfam" id="TIGR02937">
    <property type="entry name" value="sigma70-ECF"/>
    <property type="match status" value="1"/>
</dbReference>
<comment type="activity regulation">
    <text evidence="6">Negatively regulated by the anti-sigma-I factor RsgI.</text>
</comment>
<protein>
    <recommendedName>
        <fullName evidence="6">RNA polymerase sigma factor SigI</fullName>
    </recommendedName>
</protein>
<dbReference type="Proteomes" id="UP000184375">
    <property type="component" value="Unassembled WGS sequence"/>
</dbReference>
<dbReference type="OrthoDB" id="3190733at2"/>
<dbReference type="GO" id="GO:0005737">
    <property type="term" value="C:cytoplasm"/>
    <property type="evidence" value="ECO:0007669"/>
    <property type="project" value="UniProtKB-SubCell"/>
</dbReference>
<proteinExistence type="inferred from homology"/>
<keyword evidence="3 6" id="KW-0731">Sigma factor</keyword>
<keyword evidence="9" id="KW-1185">Reference proteome</keyword>
<evidence type="ECO:0000256" key="6">
    <source>
        <dbReference type="HAMAP-Rule" id="MF_02064"/>
    </source>
</evidence>
<dbReference type="STRING" id="447595.SAMN05660826_01661"/>
<keyword evidence="1 6" id="KW-0963">Cytoplasm</keyword>
<comment type="subcellular location">
    <subcellularLocation>
        <location evidence="6">Cytoplasm</location>
    </subcellularLocation>
</comment>
<organism evidence="8 9">
    <name type="scientific">Caldanaerovirga acetigignens</name>
    <dbReference type="NCBI Taxonomy" id="447595"/>
    <lineage>
        <taxon>Bacteria</taxon>
        <taxon>Bacillati</taxon>
        <taxon>Bacillota</taxon>
        <taxon>Clostridia</taxon>
        <taxon>Thermosediminibacterales</taxon>
        <taxon>Thermosediminibacteraceae</taxon>
        <taxon>Caldanaerovirga</taxon>
    </lineage>
</organism>
<dbReference type="HAMAP" id="MF_02064">
    <property type="entry name" value="Sigma70_SigI"/>
    <property type="match status" value="1"/>
</dbReference>
<feature type="domain" description="RNA polymerase sigma-70 region 2" evidence="7">
    <location>
        <begin position="23"/>
        <end position="93"/>
    </location>
</feature>
<dbReference type="InterPro" id="IPR013325">
    <property type="entry name" value="RNA_pol_sigma_r2"/>
</dbReference>
<dbReference type="InterPro" id="IPR014284">
    <property type="entry name" value="RNA_pol_sigma-70_dom"/>
</dbReference>
<dbReference type="GO" id="GO:0016987">
    <property type="term" value="F:sigma factor activity"/>
    <property type="evidence" value="ECO:0007669"/>
    <property type="project" value="UniProtKB-UniRule"/>
</dbReference>
<dbReference type="NCBIfam" id="NF006178">
    <property type="entry name" value="PRK08311.2-6"/>
    <property type="match status" value="1"/>
</dbReference>
<dbReference type="RefSeq" id="WP_073257413.1">
    <property type="nucleotide sequence ID" value="NZ_FRCR01000009.1"/>
</dbReference>
<evidence type="ECO:0000256" key="3">
    <source>
        <dbReference type="ARBA" id="ARBA00023082"/>
    </source>
</evidence>
<keyword evidence="4 6" id="KW-0238">DNA-binding</keyword>
<dbReference type="SUPFAM" id="SSF88946">
    <property type="entry name" value="Sigma2 domain of RNA polymerase sigma factors"/>
    <property type="match status" value="1"/>
</dbReference>
<evidence type="ECO:0000256" key="2">
    <source>
        <dbReference type="ARBA" id="ARBA00023015"/>
    </source>
</evidence>
<dbReference type="AlphaFoldDB" id="A0A1M7KQH4"/>
<dbReference type="GO" id="GO:0003677">
    <property type="term" value="F:DNA binding"/>
    <property type="evidence" value="ECO:0007669"/>
    <property type="project" value="UniProtKB-UniRule"/>
</dbReference>
<dbReference type="EMBL" id="FRCR01000009">
    <property type="protein sequence ID" value="SHM67733.1"/>
    <property type="molecule type" value="Genomic_DNA"/>
</dbReference>
<comment type="similarity">
    <text evidence="6">Belongs to the sigma-70 factor family. SigI subfamily.</text>
</comment>
<evidence type="ECO:0000313" key="9">
    <source>
        <dbReference type="Proteomes" id="UP000184375"/>
    </source>
</evidence>
<dbReference type="Gene3D" id="1.10.1740.10">
    <property type="match status" value="1"/>
</dbReference>
<evidence type="ECO:0000313" key="8">
    <source>
        <dbReference type="EMBL" id="SHM67733.1"/>
    </source>
</evidence>
<dbReference type="NCBIfam" id="TIGR02895">
    <property type="entry name" value="spore_sigI"/>
    <property type="match status" value="1"/>
</dbReference>
<accession>A0A1M7KQH4</accession>
<name>A0A1M7KQH4_9FIRM</name>
<dbReference type="PIRSF" id="PIRSF038953">
    <property type="entry name" value="SigI"/>
    <property type="match status" value="1"/>
</dbReference>
<sequence length="235" mass="27532">MNQPSINERVMAIKGNMDNISLFIEEYKPFIASVVEKCIGRRVEYGIDDELSIAMIAFNEAIQKFDINKGNFLAFARNVIKNRLIDYYRKEKKSSDALIYIWHSADDEEEIEPEIGAEESIKKHREDEASRLRRLEILEIKEELGKWGISFLDVAKSSPKQEGTRRVYLQVVDYIMSSPEILKTIMEKKYLPIEKIEKATKIPRKKIERGRNYIIAAVVILSGDYKYIKDYIKWR</sequence>
<feature type="short sequence motif" description="Polymerase core binding" evidence="6">
    <location>
        <begin position="49"/>
        <end position="62"/>
    </location>
</feature>
<dbReference type="Pfam" id="PF04542">
    <property type="entry name" value="Sigma70_r2"/>
    <property type="match status" value="1"/>
</dbReference>